<evidence type="ECO:0000313" key="3">
    <source>
        <dbReference type="Proteomes" id="UP000031036"/>
    </source>
</evidence>
<protein>
    <submittedName>
        <fullName evidence="2">Uncharacterized protein</fullName>
    </submittedName>
</protein>
<feature type="transmembrane region" description="Helical" evidence="1">
    <location>
        <begin position="12"/>
        <end position="31"/>
    </location>
</feature>
<gene>
    <name evidence="2" type="ORF">Tcan_15158</name>
</gene>
<dbReference type="EMBL" id="JPKZ01002556">
    <property type="protein sequence ID" value="KHN76236.1"/>
    <property type="molecule type" value="Genomic_DNA"/>
</dbReference>
<keyword evidence="1" id="KW-0812">Transmembrane</keyword>
<keyword evidence="1" id="KW-0472">Membrane</keyword>
<evidence type="ECO:0000313" key="2">
    <source>
        <dbReference type="EMBL" id="KHN76236.1"/>
    </source>
</evidence>
<proteinExistence type="predicted"/>
<reference evidence="2 3" key="1">
    <citation type="submission" date="2014-11" db="EMBL/GenBank/DDBJ databases">
        <title>Genetic blueprint of the zoonotic pathogen Toxocara canis.</title>
        <authorList>
            <person name="Zhu X.-Q."/>
            <person name="Korhonen P.K."/>
            <person name="Cai H."/>
            <person name="Young N.D."/>
            <person name="Nejsum P."/>
            <person name="von Samson-Himmelstjerna G."/>
            <person name="Boag P.R."/>
            <person name="Tan P."/>
            <person name="Li Q."/>
            <person name="Min J."/>
            <person name="Yang Y."/>
            <person name="Wang X."/>
            <person name="Fang X."/>
            <person name="Hall R.S."/>
            <person name="Hofmann A."/>
            <person name="Sternberg P.W."/>
            <person name="Jex A.R."/>
            <person name="Gasser R.B."/>
        </authorList>
    </citation>
    <scope>NUCLEOTIDE SEQUENCE [LARGE SCALE GENOMIC DNA]</scope>
    <source>
        <strain evidence="2">PN_DK_2014</strain>
    </source>
</reference>
<keyword evidence="3" id="KW-1185">Reference proteome</keyword>
<dbReference type="AlphaFoldDB" id="A0A0B2UYY5"/>
<accession>A0A0B2UYY5</accession>
<name>A0A0B2UYY5_TOXCA</name>
<evidence type="ECO:0000256" key="1">
    <source>
        <dbReference type="SAM" id="Phobius"/>
    </source>
</evidence>
<sequence length="99" mass="10354">MNNGSALCITALRYLYICITLVYALSMFMFGKGSGDSCPPSGGDDSYPAGQCSVLAKPGKAAPTLAPRVTNIRCRVSASYSLSSLRVVDSSDHRITGDG</sequence>
<organism evidence="2 3">
    <name type="scientific">Toxocara canis</name>
    <name type="common">Canine roundworm</name>
    <dbReference type="NCBI Taxonomy" id="6265"/>
    <lineage>
        <taxon>Eukaryota</taxon>
        <taxon>Metazoa</taxon>
        <taxon>Ecdysozoa</taxon>
        <taxon>Nematoda</taxon>
        <taxon>Chromadorea</taxon>
        <taxon>Rhabditida</taxon>
        <taxon>Spirurina</taxon>
        <taxon>Ascaridomorpha</taxon>
        <taxon>Ascaridoidea</taxon>
        <taxon>Toxocaridae</taxon>
        <taxon>Toxocara</taxon>
    </lineage>
</organism>
<keyword evidence="1" id="KW-1133">Transmembrane helix</keyword>
<dbReference type="Proteomes" id="UP000031036">
    <property type="component" value="Unassembled WGS sequence"/>
</dbReference>
<comment type="caution">
    <text evidence="2">The sequence shown here is derived from an EMBL/GenBank/DDBJ whole genome shotgun (WGS) entry which is preliminary data.</text>
</comment>